<dbReference type="AlphaFoldDB" id="A0AAJ6CQZ8"/>
<gene>
    <name evidence="1" type="ORF">P5S46_21965</name>
</gene>
<protein>
    <submittedName>
        <fullName evidence="1">Uncharacterized protein</fullName>
    </submittedName>
</protein>
<geneLocation type="plasmid" evidence="1 2">
    <name>pAC1520</name>
</geneLocation>
<reference evidence="1" key="1">
    <citation type="submission" date="2023-03" db="EMBL/GenBank/DDBJ databases">
        <title>Aeromonas caviae strain AC1520.</title>
        <authorList>
            <person name="Xie T."/>
            <person name="Zhang Q."/>
            <person name="Deng J."/>
            <person name="Li X."/>
        </authorList>
    </citation>
    <scope>NUCLEOTIDE SEQUENCE</scope>
    <source>
        <strain evidence="1">AC1520</strain>
        <plasmid evidence="1">pAC1520</plasmid>
    </source>
</reference>
<keyword evidence="1" id="KW-0614">Plasmid</keyword>
<sequence>MVTLSGKDLIELLDFISPDREQDPEQLESEVTIIQKPEAFISLDGENRPAGLYAFLTEYPEEGLYGPIGARDLLKVALFTTQEGEPWGLWASGHHPKADFLVKANEVIAGVDYAPVTIDQVEHGHAYYDSGLAEFNLMEAEQGQPDAFPITWVRGDKLTYPGE</sequence>
<dbReference type="Proteomes" id="UP001218423">
    <property type="component" value="Plasmid pAC1520"/>
</dbReference>
<evidence type="ECO:0000313" key="2">
    <source>
        <dbReference type="Proteomes" id="UP001218423"/>
    </source>
</evidence>
<dbReference type="RefSeq" id="WP_206618374.1">
    <property type="nucleotide sequence ID" value="NZ_CAWOMG010000111.1"/>
</dbReference>
<accession>A0AAJ6CQZ8</accession>
<name>A0AAJ6CQZ8_AERCA</name>
<evidence type="ECO:0000313" key="1">
    <source>
        <dbReference type="EMBL" id="WFG00164.1"/>
    </source>
</evidence>
<dbReference type="EMBL" id="CP120943">
    <property type="protein sequence ID" value="WFG00164.1"/>
    <property type="molecule type" value="Genomic_DNA"/>
</dbReference>
<organism evidence="1 2">
    <name type="scientific">Aeromonas caviae</name>
    <name type="common">Aeromonas punctata</name>
    <dbReference type="NCBI Taxonomy" id="648"/>
    <lineage>
        <taxon>Bacteria</taxon>
        <taxon>Pseudomonadati</taxon>
        <taxon>Pseudomonadota</taxon>
        <taxon>Gammaproteobacteria</taxon>
        <taxon>Aeromonadales</taxon>
        <taxon>Aeromonadaceae</taxon>
        <taxon>Aeromonas</taxon>
    </lineage>
</organism>
<proteinExistence type="predicted"/>